<feature type="compositionally biased region" description="Low complexity" evidence="1">
    <location>
        <begin position="907"/>
        <end position="926"/>
    </location>
</feature>
<feature type="region of interest" description="Disordered" evidence="1">
    <location>
        <begin position="377"/>
        <end position="411"/>
    </location>
</feature>
<feature type="compositionally biased region" description="Low complexity" evidence="1">
    <location>
        <begin position="1775"/>
        <end position="1784"/>
    </location>
</feature>
<feature type="compositionally biased region" description="Low complexity" evidence="1">
    <location>
        <begin position="377"/>
        <end position="386"/>
    </location>
</feature>
<feature type="compositionally biased region" description="Basic residues" evidence="1">
    <location>
        <begin position="1721"/>
        <end position="1732"/>
    </location>
</feature>
<feature type="region of interest" description="Disordered" evidence="1">
    <location>
        <begin position="1125"/>
        <end position="1160"/>
    </location>
</feature>
<evidence type="ECO:0000313" key="3">
    <source>
        <dbReference type="Proteomes" id="UP000324907"/>
    </source>
</evidence>
<name>A0A5A8DH03_CAFRO</name>
<feature type="compositionally biased region" description="Low complexity" evidence="1">
    <location>
        <begin position="1295"/>
        <end position="1308"/>
    </location>
</feature>
<feature type="region of interest" description="Disordered" evidence="1">
    <location>
        <begin position="742"/>
        <end position="766"/>
    </location>
</feature>
<feature type="compositionally biased region" description="Low complexity" evidence="1">
    <location>
        <begin position="239"/>
        <end position="267"/>
    </location>
</feature>
<feature type="compositionally biased region" description="Low complexity" evidence="1">
    <location>
        <begin position="1733"/>
        <end position="1766"/>
    </location>
</feature>
<evidence type="ECO:0000313" key="2">
    <source>
        <dbReference type="EMBL" id="KAA0164665.1"/>
    </source>
</evidence>
<feature type="compositionally biased region" description="Low complexity" evidence="1">
    <location>
        <begin position="1854"/>
        <end position="1874"/>
    </location>
</feature>
<feature type="region of interest" description="Disordered" evidence="1">
    <location>
        <begin position="229"/>
        <end position="319"/>
    </location>
</feature>
<feature type="compositionally biased region" description="Low complexity" evidence="1">
    <location>
        <begin position="1125"/>
        <end position="1143"/>
    </location>
</feature>
<feature type="region of interest" description="Disordered" evidence="1">
    <location>
        <begin position="1717"/>
        <end position="1891"/>
    </location>
</feature>
<comment type="caution">
    <text evidence="2">The sequence shown here is derived from an EMBL/GenBank/DDBJ whole genome shotgun (WGS) entry which is preliminary data.</text>
</comment>
<gene>
    <name evidence="2" type="ORF">FNF28_03726</name>
</gene>
<feature type="region of interest" description="Disordered" evidence="1">
    <location>
        <begin position="2258"/>
        <end position="2302"/>
    </location>
</feature>
<dbReference type="EMBL" id="VLTL01000053">
    <property type="protein sequence ID" value="KAA0164665.1"/>
    <property type="molecule type" value="Genomic_DNA"/>
</dbReference>
<feature type="region of interest" description="Disordered" evidence="1">
    <location>
        <begin position="907"/>
        <end position="963"/>
    </location>
</feature>
<dbReference type="Proteomes" id="UP000324907">
    <property type="component" value="Unassembled WGS sequence"/>
</dbReference>
<protein>
    <submittedName>
        <fullName evidence="2">Uncharacterized protein</fullName>
    </submittedName>
</protein>
<feature type="compositionally biased region" description="Low complexity" evidence="1">
    <location>
        <begin position="2271"/>
        <end position="2286"/>
    </location>
</feature>
<evidence type="ECO:0000256" key="1">
    <source>
        <dbReference type="SAM" id="MobiDB-lite"/>
    </source>
</evidence>
<feature type="region of interest" description="Disordered" evidence="1">
    <location>
        <begin position="588"/>
        <end position="618"/>
    </location>
</feature>
<feature type="region of interest" description="Disordered" evidence="1">
    <location>
        <begin position="1435"/>
        <end position="1455"/>
    </location>
</feature>
<feature type="region of interest" description="Disordered" evidence="1">
    <location>
        <begin position="1482"/>
        <end position="1521"/>
    </location>
</feature>
<sequence length="2302" mass="233646">MPLEPGQRVAVGAASDLPPHLKSIGGLQGTVSQVDQAASAAAVALDDGSRPAADESSESSDKDDTPGAQVPSALRSMVGEVVKVTGDSGPLSGKVGFVKAVADATGPGGGTLTVTIDGTDTAIAKKDVVRTSNARDLAALLGGIVADDPDSPGQGTPAAVLGAQAGVPVMAAGLGPAGALLPPGYEARGGGGHPGVLPMPGTPVAQPGIGRATGGSGLVVRLPGSVAKAALSSPPPFASPSASSSHPGLAAVTPSATPSKSAPASAKSRPKGRDGRGSGSRRSNANSQPRETSAQARARRQQDRERRQGEKFVPDQQTNRYLVRADRITKQLQRCRERDNALKRSSLTRFSDAMDLPDHRALLLSFEAWRKDEADRAAAAATAPTPRHGVGEDGEDDGLGPPGGDAGDAFAGPEHLAALDAVAAAATAGNLDAQLDPPTAVPSLDGPVVVPARHLRTRDAADAATAIAQGPVAASLRIGLLFDSEAARRFVGQTSADGRRLRRARRRRQRALRPNSLLEGVRPVELEGAGECDDASAVQPAVPPTWGDEPVVRDHLGLLWGECQDVIDAAASETGADSLDPRLLKRAASGSHEAPPFSPRPGNASSTGGAAGAEHESGTSVLGRLLPWWRSSLGPTRRRCRAGETAWGSDARALEEEDEAEEVVGPLRRSNAADLAAPPGTAVDPQAASDAAEAIGGMALLPAQPMQGVGVGVVSAVNDSSDACLPTSAGSLEEALPSSVCRGGRAAPKHDEGAAAAASARDRHSFDDAERKRWPLHARLLTAGELMALDTALADVFGREYDFALCHSFGQPGRRLAPEERASAAATLSQRLAPARRPLRTIGSGCARIAASSGSVAAALGEAERRRGPLPVTYHAVRRHVLAIARMEITKQYARHRAAVEDALAAGTTPPTPAYRPAQRAAPLRRSMPRIPLAPVDPRTSPDCRIRRSRSASTVADEEASEALAHLSETAHAGSPAPPSGRSLAAAAAAAAASAQAASAPQPEGSESDVVAAAAALFSASAAAAAPEPAASDAVLRRHQSAPSDEEVDRYAPPPDFRALEAAVFGPGGERVGQAVALRQLLRAAGIRVSAAPLAADELLPDEDDDAFTAARVSAAEAQAGSACLQGGSSSAASAAADDSGADPTSTAVRPGAEGRSGLEPFPLLPGHLLQFLHPTRSQLAAVGSGTGAVRSALMHASPATLPAYVPEAFPAMGRPRPWGDGIPAVGTAPHGPLSHAALCPPSGVAVNASPSSGFVNPGLWHQEPTASPRGPPAVAGLALTAPASPIVALTTAAAGASNGSGGPRANAPAASPGPVPQSGLAPRTLASGLEPSVRAALAASLGASGPAMLHDAASAVPVRVAAAMAWVPGRGGILAPSVPGVPVTWIRAFTPLDGTRGRAVASATHAALFAPRGAGARASAARLGLLPAGGSAASSAAGNDSDCEGDASADAAGQASAQPLQARLASLAASAAASGATVARRASAPGTVVPPEIAGASLSRPTPGAWSAGHSHAAPPMAVTTPTELDVGPAAGNAMAALTVAAPAHILGRAFRPRDDVNQMARGVLDIPAHLRPAGAPAADALASWAESMHGPSTPRLAELARQSAQPAMLGAMAELAGGLDALRRSAQGIGGGLPGFPTPGVMHAGAAGRDPEAAVEGAAWRSRSWRLAPEEQDHPVLAAAAGLMSFSSTELTPAGLERLVLDRTEFIARAERRAMGLAQRRRRRAKRARAQARAAATSAAKRARGATASDAASAASATGSPAAGTGAGSEDAQQQQQQQQQQGHADGDEAPGADVERENPEGSCARGGGSGGDDNAAGGSVDRDQGEDEDDEDDDPLIPLSEDEADDEDAESSASASGAATTAEAAAPAAPDGPGGAPRPKRPRREIRDPEVGVRPGWYVCEDNETWFLPGNGFRYQTVHTAPEYRVRTAAYGEESDGAGDSDAASPDSPVPDAAFGAAGEPTAFPPELEPELQRCQDNHVAAQDCMQARLAAVLHRASQLPHPQQQRIQLVLMRHQASLHAQRLGAARMQASERVAAAASAAASACTDVDRDRAAQAEALARQQEGELSSEEQRNLAMAEHAAQSEHMAVSAPLDHDTAACVQAFIHDANVESVASRDLANLHHHVQLMQLGVHAGMAAQQHHHHPLHHHHHLHHPGAHSLPMQQQHLQHGALSVQTSHYDVQGHVAGQAWQGGHVQLAAPEHSVAMAAAGDEPSAPVVTMQLQHHLPHSAGVSHHYAAPPATAALPGSVPAVAPPSTLAMGPPRGRSASAATDASTPSTDSPQGVVQLRQAAAPRGPP</sequence>
<reference evidence="2 3" key="1">
    <citation type="submission" date="2019-07" db="EMBL/GenBank/DDBJ databases">
        <title>Genomes of Cafeteria roenbergensis.</title>
        <authorList>
            <person name="Fischer M.G."/>
            <person name="Hackl T."/>
            <person name="Roman M."/>
        </authorList>
    </citation>
    <scope>NUCLEOTIDE SEQUENCE [LARGE SCALE GENOMIC DNA]</scope>
    <source>
        <strain evidence="2 3">RCC970-E3</strain>
    </source>
</reference>
<feature type="compositionally biased region" description="Polar residues" evidence="1">
    <location>
        <begin position="284"/>
        <end position="293"/>
    </location>
</feature>
<feature type="compositionally biased region" description="Basic and acidic residues" evidence="1">
    <location>
        <begin position="47"/>
        <end position="65"/>
    </location>
</feature>
<proteinExistence type="predicted"/>
<feature type="region of interest" description="Disordered" evidence="1">
    <location>
        <begin position="1031"/>
        <end position="1053"/>
    </location>
</feature>
<feature type="compositionally biased region" description="Low complexity" evidence="1">
    <location>
        <begin position="1943"/>
        <end position="1957"/>
    </location>
</feature>
<feature type="compositionally biased region" description="Basic and acidic residues" evidence="1">
    <location>
        <begin position="300"/>
        <end position="313"/>
    </location>
</feature>
<accession>A0A5A8DH03</accession>
<feature type="region of interest" description="Disordered" evidence="1">
    <location>
        <begin position="42"/>
        <end position="74"/>
    </location>
</feature>
<organism evidence="2 3">
    <name type="scientific">Cafeteria roenbergensis</name>
    <name type="common">Marine flagellate</name>
    <dbReference type="NCBI Taxonomy" id="33653"/>
    <lineage>
        <taxon>Eukaryota</taxon>
        <taxon>Sar</taxon>
        <taxon>Stramenopiles</taxon>
        <taxon>Bigyra</taxon>
        <taxon>Opalozoa</taxon>
        <taxon>Bicosoecida</taxon>
        <taxon>Cafeteriaceae</taxon>
        <taxon>Cafeteria</taxon>
    </lineage>
</organism>
<feature type="compositionally biased region" description="Acidic residues" evidence="1">
    <location>
        <begin position="1827"/>
        <end position="1853"/>
    </location>
</feature>
<feature type="region of interest" description="Disordered" evidence="1">
    <location>
        <begin position="1935"/>
        <end position="1960"/>
    </location>
</feature>
<feature type="region of interest" description="Disordered" evidence="1">
    <location>
        <begin position="1295"/>
        <end position="1325"/>
    </location>
</feature>